<evidence type="ECO:0000313" key="4">
    <source>
        <dbReference type="Proteomes" id="UP000005240"/>
    </source>
</evidence>
<dbReference type="VEuPathDB" id="FungiDB:PTTG_01939"/>
<dbReference type="Proteomes" id="UP000005240">
    <property type="component" value="Unassembled WGS sequence"/>
</dbReference>
<protein>
    <submittedName>
        <fullName evidence="2 3">Uncharacterized protein</fullName>
    </submittedName>
</protein>
<feature type="region of interest" description="Disordered" evidence="1">
    <location>
        <begin position="30"/>
        <end position="112"/>
    </location>
</feature>
<dbReference type="EnsemblFungi" id="PTTG_01939-t43_1">
    <property type="protein sequence ID" value="PTTG_01939-t43_1-p1"/>
    <property type="gene ID" value="PTTG_01939"/>
</dbReference>
<evidence type="ECO:0000256" key="1">
    <source>
        <dbReference type="SAM" id="MobiDB-lite"/>
    </source>
</evidence>
<evidence type="ECO:0000313" key="2">
    <source>
        <dbReference type="EMBL" id="OAV90138.1"/>
    </source>
</evidence>
<reference evidence="2" key="1">
    <citation type="submission" date="2009-11" db="EMBL/GenBank/DDBJ databases">
        <authorList>
            <consortium name="The Broad Institute Genome Sequencing Platform"/>
            <person name="Ward D."/>
            <person name="Feldgarden M."/>
            <person name="Earl A."/>
            <person name="Young S.K."/>
            <person name="Zeng Q."/>
            <person name="Koehrsen M."/>
            <person name="Alvarado L."/>
            <person name="Berlin A."/>
            <person name="Bochicchio J."/>
            <person name="Borenstein D."/>
            <person name="Chapman S.B."/>
            <person name="Chen Z."/>
            <person name="Engels R."/>
            <person name="Freedman E."/>
            <person name="Gellesch M."/>
            <person name="Goldberg J."/>
            <person name="Griggs A."/>
            <person name="Gujja S."/>
            <person name="Heilman E."/>
            <person name="Heiman D."/>
            <person name="Hepburn T."/>
            <person name="Howarth C."/>
            <person name="Jen D."/>
            <person name="Larson L."/>
            <person name="Lewis B."/>
            <person name="Mehta T."/>
            <person name="Park D."/>
            <person name="Pearson M."/>
            <person name="Roberts A."/>
            <person name="Saif S."/>
            <person name="Shea T."/>
            <person name="Shenoy N."/>
            <person name="Sisk P."/>
            <person name="Stolte C."/>
            <person name="Sykes S."/>
            <person name="Thomson T."/>
            <person name="Walk T."/>
            <person name="White J."/>
            <person name="Yandava C."/>
            <person name="Izard J."/>
            <person name="Baranova O.V."/>
            <person name="Blanton J.M."/>
            <person name="Tanner A.C."/>
            <person name="Dewhirst F.E."/>
            <person name="Haas B."/>
            <person name="Nusbaum C."/>
            <person name="Birren B."/>
        </authorList>
    </citation>
    <scope>NUCLEOTIDE SEQUENCE [LARGE SCALE GENOMIC DNA]</scope>
    <source>
        <strain evidence="2">1-1 BBBD Race 1</strain>
    </source>
</reference>
<accession>A0A0C4EME9</accession>
<feature type="compositionally biased region" description="Polar residues" evidence="1">
    <location>
        <begin position="30"/>
        <end position="60"/>
    </location>
</feature>
<reference evidence="3" key="4">
    <citation type="submission" date="2025-05" db="UniProtKB">
        <authorList>
            <consortium name="EnsemblFungi"/>
        </authorList>
    </citation>
    <scope>IDENTIFICATION</scope>
    <source>
        <strain evidence="3">isolate 1-1 / race 1 (BBBD)</strain>
    </source>
</reference>
<evidence type="ECO:0000313" key="3">
    <source>
        <dbReference type="EnsemblFungi" id="PTTG_01939-t43_1-p1"/>
    </source>
</evidence>
<reference evidence="3 4" key="3">
    <citation type="journal article" date="2017" name="G3 (Bethesda)">
        <title>Comparative analysis highlights variable genome content of wheat rusts and divergence of the mating loci.</title>
        <authorList>
            <person name="Cuomo C.A."/>
            <person name="Bakkeren G."/>
            <person name="Khalil H.B."/>
            <person name="Panwar V."/>
            <person name="Joly D."/>
            <person name="Linning R."/>
            <person name="Sakthikumar S."/>
            <person name="Song X."/>
            <person name="Adiconis X."/>
            <person name="Fan L."/>
            <person name="Goldberg J.M."/>
            <person name="Levin J.Z."/>
            <person name="Young S."/>
            <person name="Zeng Q."/>
            <person name="Anikster Y."/>
            <person name="Bruce M."/>
            <person name="Wang M."/>
            <person name="Yin C."/>
            <person name="McCallum B."/>
            <person name="Szabo L.J."/>
            <person name="Hulbert S."/>
            <person name="Chen X."/>
            <person name="Fellers J.P."/>
        </authorList>
    </citation>
    <scope>NUCLEOTIDE SEQUENCE</scope>
    <source>
        <strain evidence="4">Isolate 1-1 / race 1 (BBBD)</strain>
        <strain evidence="3">isolate 1-1 / race 1 (BBBD)</strain>
    </source>
</reference>
<reference evidence="2" key="2">
    <citation type="submission" date="2016-05" db="EMBL/GenBank/DDBJ databases">
        <title>Comparative analysis highlights variable genome content of wheat rusts and divergence of the mating loci.</title>
        <authorList>
            <person name="Cuomo C.A."/>
            <person name="Bakkeren G."/>
            <person name="Szabo L."/>
            <person name="Khalil H."/>
            <person name="Joly D."/>
            <person name="Goldberg J."/>
            <person name="Young S."/>
            <person name="Zeng Q."/>
            <person name="Fellers J."/>
        </authorList>
    </citation>
    <scope>NUCLEOTIDE SEQUENCE [LARGE SCALE GENOMIC DNA]</scope>
    <source>
        <strain evidence="2">1-1 BBBD Race 1</strain>
    </source>
</reference>
<dbReference type="AlphaFoldDB" id="A0A0C4EME9"/>
<name>A0A0C4EME9_PUCT1</name>
<feature type="compositionally biased region" description="Basic residues" evidence="1">
    <location>
        <begin position="67"/>
        <end position="81"/>
    </location>
</feature>
<proteinExistence type="predicted"/>
<organism evidence="2">
    <name type="scientific">Puccinia triticina (isolate 1-1 / race 1 (BBBD))</name>
    <name type="common">Brown leaf rust fungus</name>
    <dbReference type="NCBI Taxonomy" id="630390"/>
    <lineage>
        <taxon>Eukaryota</taxon>
        <taxon>Fungi</taxon>
        <taxon>Dikarya</taxon>
        <taxon>Basidiomycota</taxon>
        <taxon>Pucciniomycotina</taxon>
        <taxon>Pucciniomycetes</taxon>
        <taxon>Pucciniales</taxon>
        <taxon>Pucciniaceae</taxon>
        <taxon>Puccinia</taxon>
    </lineage>
</organism>
<dbReference type="EMBL" id="ADAS02000108">
    <property type="protein sequence ID" value="OAV90138.1"/>
    <property type="molecule type" value="Genomic_DNA"/>
</dbReference>
<sequence length="112" mass="11974">MGPPAAGPAVELKDGNINVALANNSLGLTTASHTSQTSPQAANTTRTQLPPNQVTPLNNATPPPNPRPRHRRPPSSPRRRPIILILLPDLPPELRDIQLDAAMTRDDDDDSA</sequence>
<gene>
    <name evidence="2" type="ORF">PTTG_01939</name>
</gene>
<keyword evidence="4" id="KW-1185">Reference proteome</keyword>